<proteinExistence type="predicted"/>
<dbReference type="Proteomes" id="UP001141253">
    <property type="component" value="Chromosome 5"/>
</dbReference>
<evidence type="ECO:0000313" key="2">
    <source>
        <dbReference type="Proteomes" id="UP001141253"/>
    </source>
</evidence>
<comment type="caution">
    <text evidence="1">The sequence shown here is derived from an EMBL/GenBank/DDBJ whole genome shotgun (WGS) entry which is preliminary data.</text>
</comment>
<organism evidence="1 2">
    <name type="scientific">Salix suchowensis</name>
    <dbReference type="NCBI Taxonomy" id="1278906"/>
    <lineage>
        <taxon>Eukaryota</taxon>
        <taxon>Viridiplantae</taxon>
        <taxon>Streptophyta</taxon>
        <taxon>Embryophyta</taxon>
        <taxon>Tracheophyta</taxon>
        <taxon>Spermatophyta</taxon>
        <taxon>Magnoliopsida</taxon>
        <taxon>eudicotyledons</taxon>
        <taxon>Gunneridae</taxon>
        <taxon>Pentapetalae</taxon>
        <taxon>rosids</taxon>
        <taxon>fabids</taxon>
        <taxon>Malpighiales</taxon>
        <taxon>Salicaceae</taxon>
        <taxon>Saliceae</taxon>
        <taxon>Salix</taxon>
    </lineage>
</organism>
<reference evidence="1" key="1">
    <citation type="submission" date="2022-10" db="EMBL/GenBank/DDBJ databases">
        <authorList>
            <person name="Hyden B.L."/>
            <person name="Feng K."/>
            <person name="Yates T."/>
            <person name="Jawdy S."/>
            <person name="Smart L.B."/>
            <person name="Muchero W."/>
        </authorList>
    </citation>
    <scope>NUCLEOTIDE SEQUENCE</scope>
    <source>
        <tissue evidence="1">Shoot tip</tissue>
    </source>
</reference>
<gene>
    <name evidence="1" type="ORF">OIU77_019560</name>
</gene>
<dbReference type="EMBL" id="JAPFFI010000003">
    <property type="protein sequence ID" value="KAJ6398815.1"/>
    <property type="molecule type" value="Genomic_DNA"/>
</dbReference>
<dbReference type="PANTHER" id="PTHR31286">
    <property type="entry name" value="GLYCINE-RICH CELL WALL STRUCTURAL PROTEIN 1.8-LIKE"/>
    <property type="match status" value="1"/>
</dbReference>
<sequence length="170" mass="19674">MSHPPPQMQKPSTWAEKVRVTYSSIRCSFEQLARQHAGNALKIPKEMKMANKKLWSKLSTKSSIENIMAKGPWLFGGKTMILQKWYPGFYFDKKKSSLPVWVRLKGLPFPLWNKQGLSMTASMAGKPIAYNEHTLNYSRSEYARVCVEMDAFLPFIHQFFKLRATSHKSR</sequence>
<evidence type="ECO:0000313" key="1">
    <source>
        <dbReference type="EMBL" id="KAJ6398815.1"/>
    </source>
</evidence>
<reference evidence="1" key="2">
    <citation type="journal article" date="2023" name="Int. J. Mol. Sci.">
        <title>De Novo Assembly and Annotation of 11 Diverse Shrub Willow (Salix) Genomes Reveals Novel Gene Organization in Sex-Linked Regions.</title>
        <authorList>
            <person name="Hyden B."/>
            <person name="Feng K."/>
            <person name="Yates T.B."/>
            <person name="Jawdy S."/>
            <person name="Cereghino C."/>
            <person name="Smart L.B."/>
            <person name="Muchero W."/>
        </authorList>
    </citation>
    <scope>NUCLEOTIDE SEQUENCE</scope>
    <source>
        <tissue evidence="1">Shoot tip</tissue>
    </source>
</reference>
<name>A0ABQ9CK15_9ROSI</name>
<dbReference type="PANTHER" id="PTHR31286:SF99">
    <property type="entry name" value="DUF4283 DOMAIN-CONTAINING PROTEIN"/>
    <property type="match status" value="1"/>
</dbReference>
<accession>A0ABQ9CK15</accession>
<protein>
    <recommendedName>
        <fullName evidence="3">DUF4283 domain-containing protein</fullName>
    </recommendedName>
</protein>
<keyword evidence="2" id="KW-1185">Reference proteome</keyword>
<evidence type="ECO:0008006" key="3">
    <source>
        <dbReference type="Google" id="ProtNLM"/>
    </source>
</evidence>
<dbReference type="InterPro" id="IPR040256">
    <property type="entry name" value="At4g02000-like"/>
</dbReference>